<protein>
    <submittedName>
        <fullName evidence="2">Uncharacterized protein</fullName>
    </submittedName>
</protein>
<gene>
    <name evidence="2" type="ORF">L5515_007352</name>
</gene>
<evidence type="ECO:0000256" key="1">
    <source>
        <dbReference type="SAM" id="MobiDB-lite"/>
    </source>
</evidence>
<name>A0AAE9JJZ6_CAEBR</name>
<accession>A0AAE9JJZ6</accession>
<evidence type="ECO:0000313" key="3">
    <source>
        <dbReference type="Proteomes" id="UP000829354"/>
    </source>
</evidence>
<feature type="compositionally biased region" description="Low complexity" evidence="1">
    <location>
        <begin position="20"/>
        <end position="38"/>
    </location>
</feature>
<reference evidence="2 3" key="1">
    <citation type="submission" date="2022-04" db="EMBL/GenBank/DDBJ databases">
        <title>Chromosome-level reference genomes for two strains of Caenorhabditis briggsae: an improved platform for comparative genomics.</title>
        <authorList>
            <person name="Stevens L."/>
            <person name="Andersen E."/>
        </authorList>
    </citation>
    <scope>NUCLEOTIDE SEQUENCE [LARGE SCALE GENOMIC DNA]</scope>
    <source>
        <strain evidence="2">VX34</strain>
        <tissue evidence="2">Whole-organism</tissue>
    </source>
</reference>
<dbReference type="Proteomes" id="UP000829354">
    <property type="component" value="Chromosome V"/>
</dbReference>
<evidence type="ECO:0000313" key="2">
    <source>
        <dbReference type="EMBL" id="UMM34162.1"/>
    </source>
</evidence>
<proteinExistence type="predicted"/>
<feature type="region of interest" description="Disordered" evidence="1">
    <location>
        <begin position="1"/>
        <end position="44"/>
    </location>
</feature>
<keyword evidence="3" id="KW-1185">Reference proteome</keyword>
<dbReference type="AlphaFoldDB" id="A0AAE9JJZ6"/>
<sequence length="94" mass="10302">MTNDGQPPAKKTRQSTSEEATPSPKTKSATSSTPRSPRMGTIPEMVVKPFDIEGSAYYNPELSLKDEKVSSKSGSILKTKQKHILIAYIFSKLT</sequence>
<dbReference type="EMBL" id="CP092624">
    <property type="protein sequence ID" value="UMM34162.1"/>
    <property type="molecule type" value="Genomic_DNA"/>
</dbReference>
<organism evidence="2 3">
    <name type="scientific">Caenorhabditis briggsae</name>
    <dbReference type="NCBI Taxonomy" id="6238"/>
    <lineage>
        <taxon>Eukaryota</taxon>
        <taxon>Metazoa</taxon>
        <taxon>Ecdysozoa</taxon>
        <taxon>Nematoda</taxon>
        <taxon>Chromadorea</taxon>
        <taxon>Rhabditida</taxon>
        <taxon>Rhabditina</taxon>
        <taxon>Rhabditomorpha</taxon>
        <taxon>Rhabditoidea</taxon>
        <taxon>Rhabditidae</taxon>
        <taxon>Peloderinae</taxon>
        <taxon>Caenorhabditis</taxon>
    </lineage>
</organism>